<organism evidence="1 2">
    <name type="scientific">Anoxybacillus flavithermus NBRC 109594</name>
    <dbReference type="NCBI Taxonomy" id="1315967"/>
    <lineage>
        <taxon>Bacteria</taxon>
        <taxon>Bacillati</taxon>
        <taxon>Bacillota</taxon>
        <taxon>Bacilli</taxon>
        <taxon>Bacillales</taxon>
        <taxon>Anoxybacillaceae</taxon>
        <taxon>Anoxybacillus</taxon>
    </lineage>
</organism>
<name>R4FF92_9BACL</name>
<evidence type="ECO:0008006" key="3">
    <source>
        <dbReference type="Google" id="ProtNLM"/>
    </source>
</evidence>
<dbReference type="Proteomes" id="UP000013057">
    <property type="component" value="Unassembled WGS sequence"/>
</dbReference>
<dbReference type="Pfam" id="PF13798">
    <property type="entry name" value="PCYCGC"/>
    <property type="match status" value="1"/>
</dbReference>
<accession>R4FF92</accession>
<evidence type="ECO:0000313" key="2">
    <source>
        <dbReference type="Proteomes" id="UP000013057"/>
    </source>
</evidence>
<dbReference type="PROSITE" id="PS51257">
    <property type="entry name" value="PROKAR_LIPOPROTEIN"/>
    <property type="match status" value="1"/>
</dbReference>
<gene>
    <name evidence="1" type="ORF">KN10_2577</name>
</gene>
<dbReference type="InterPro" id="IPR025673">
    <property type="entry name" value="PCYCGC"/>
</dbReference>
<dbReference type="AlphaFoldDB" id="R4FF92"/>
<dbReference type="EMBL" id="BARH01000026">
    <property type="protein sequence ID" value="GAC92141.1"/>
    <property type="molecule type" value="Genomic_DNA"/>
</dbReference>
<reference evidence="2" key="1">
    <citation type="journal article" date="2013" name="Genome">
        <title>Draft Genome Sequence of a Thermophilic Member of the Bacillaceae, Anoxybacillus flavithermus Strain Kn10, Isolated from the Kan-nawa Hot Spring in Japan.</title>
        <authorList>
            <person name="Matsutani M."/>
            <person name="Shirakihara Y."/>
            <person name="Imada K."/>
            <person name="Yakushi T."/>
            <person name="Matsushita K."/>
        </authorList>
    </citation>
    <scope>NUCLEOTIDE SEQUENCE [LARGE SCALE GENOMIC DNA]</scope>
    <source>
        <strain evidence="2">NBRC 109594</strain>
    </source>
</reference>
<proteinExistence type="predicted"/>
<comment type="caution">
    <text evidence="1">The sequence shown here is derived from an EMBL/GenBank/DDBJ whole genome shotgun (WGS) entry which is preliminary data.</text>
</comment>
<sequence length="159" mass="17977">MVEMKKHWMVGTMLSIGLLFSGCAQKENDHTADHQSNDIREETASIHRLPSFLAKHNESMAHLYEQAATHQKLLENIPCYCGCGESVGHENNYDCFIYENKSNGAVIWDDHATKCGVCLEIAAISIEQYEKGMSIKDIRHLIDETYKEGYAKPTPTKPM</sequence>
<protein>
    <recommendedName>
        <fullName evidence="3">Lipoprotein</fullName>
    </recommendedName>
</protein>
<evidence type="ECO:0000313" key="1">
    <source>
        <dbReference type="EMBL" id="GAC92141.1"/>
    </source>
</evidence>